<dbReference type="EMBL" id="UGWI01000001">
    <property type="protein sequence ID" value="SUF37049.1"/>
    <property type="molecule type" value="Genomic_DNA"/>
</dbReference>
<evidence type="ECO:0000313" key="3">
    <source>
        <dbReference type="Proteomes" id="UP000254332"/>
    </source>
</evidence>
<evidence type="ECO:0000313" key="4">
    <source>
        <dbReference type="Proteomes" id="UP000254773"/>
    </source>
</evidence>
<dbReference type="Proteomes" id="UP000254332">
    <property type="component" value="Unassembled WGS sequence"/>
</dbReference>
<proteinExistence type="predicted"/>
<accession>A0A379QXI4</accession>
<reference evidence="3 4" key="1">
    <citation type="submission" date="2018-06" db="EMBL/GenBank/DDBJ databases">
        <authorList>
            <consortium name="Pathogen Informatics"/>
            <person name="Doyle S."/>
        </authorList>
    </citation>
    <scope>NUCLEOTIDE SEQUENCE [LARGE SCALE GENOMIC DNA]</scope>
    <source>
        <strain evidence="2 3">NCTC10718</strain>
        <strain evidence="1 4">NCTC9854</strain>
    </source>
</reference>
<dbReference type="Proteomes" id="UP000254773">
    <property type="component" value="Unassembled WGS sequence"/>
</dbReference>
<sequence length="97" mass="10384">MNKVILGAVLFPLSGPVLSSSLQDQLANFLGVVGLVPKADITERELNINKFFSVAPSQAYWMFIIPRSVRQMVASTCQVDWISSGVSTAAGLPDATT</sequence>
<organism evidence="2 3">
    <name type="scientific">Salmonella enterica</name>
    <name type="common">Salmonella choleraesuis</name>
    <dbReference type="NCBI Taxonomy" id="28901"/>
    <lineage>
        <taxon>Bacteria</taxon>
        <taxon>Pseudomonadati</taxon>
        <taxon>Pseudomonadota</taxon>
        <taxon>Gammaproteobacteria</taxon>
        <taxon>Enterobacterales</taxon>
        <taxon>Enterobacteriaceae</taxon>
        <taxon>Salmonella</taxon>
    </lineage>
</organism>
<evidence type="ECO:0000313" key="1">
    <source>
        <dbReference type="EMBL" id="SUF37049.1"/>
    </source>
</evidence>
<dbReference type="EMBL" id="UGWQ01000001">
    <property type="protein sequence ID" value="SUF69389.1"/>
    <property type="molecule type" value="Genomic_DNA"/>
</dbReference>
<gene>
    <name evidence="2" type="ORF">NCTC10718_02168</name>
    <name evidence="1" type="ORF">NCTC9854_01300</name>
</gene>
<dbReference type="AlphaFoldDB" id="A0A379QXI4"/>
<protein>
    <submittedName>
        <fullName evidence="2">Uncharacterized protein</fullName>
    </submittedName>
</protein>
<evidence type="ECO:0000313" key="2">
    <source>
        <dbReference type="EMBL" id="SUF69389.1"/>
    </source>
</evidence>
<name>A0A379QXI4_SALER</name>